<dbReference type="EMBL" id="DUZY01000001">
    <property type="protein sequence ID" value="DAD23826.1"/>
    <property type="molecule type" value="Genomic_DNA"/>
</dbReference>
<proteinExistence type="predicted"/>
<comment type="caution">
    <text evidence="2">The sequence shown here is derived from an EMBL/GenBank/DDBJ whole genome shotgun (WGS) entry which is preliminary data.</text>
</comment>
<reference evidence="2 3" key="1">
    <citation type="journal article" date="2020" name="Mol. Biol. Evol.">
        <title>Distinct Expression and Methylation Patterns for Genes with Different Fates following a Single Whole-Genome Duplication in Flowering Plants.</title>
        <authorList>
            <person name="Shi T."/>
            <person name="Rahmani R.S."/>
            <person name="Gugger P.F."/>
            <person name="Wang M."/>
            <person name="Li H."/>
            <person name="Zhang Y."/>
            <person name="Li Z."/>
            <person name="Wang Q."/>
            <person name="Van de Peer Y."/>
            <person name="Marchal K."/>
            <person name="Chen J."/>
        </authorList>
    </citation>
    <scope>NUCLEOTIDE SEQUENCE [LARGE SCALE GENOMIC DNA]</scope>
    <source>
        <tissue evidence="2">Leaf</tissue>
    </source>
</reference>
<sequence length="26" mass="3149">MESIVENMKMKKKKKKIPVIESERDE</sequence>
<dbReference type="AlphaFoldDB" id="A0A822XXU5"/>
<feature type="region of interest" description="Disordered" evidence="1">
    <location>
        <begin position="1"/>
        <end position="26"/>
    </location>
</feature>
<name>A0A822XXU5_NELNU</name>
<protein>
    <submittedName>
        <fullName evidence="2">Uncharacterized protein</fullName>
    </submittedName>
</protein>
<gene>
    <name evidence="2" type="ORF">HUJ06_025289</name>
</gene>
<organism evidence="2 3">
    <name type="scientific">Nelumbo nucifera</name>
    <name type="common">Sacred lotus</name>
    <dbReference type="NCBI Taxonomy" id="4432"/>
    <lineage>
        <taxon>Eukaryota</taxon>
        <taxon>Viridiplantae</taxon>
        <taxon>Streptophyta</taxon>
        <taxon>Embryophyta</taxon>
        <taxon>Tracheophyta</taxon>
        <taxon>Spermatophyta</taxon>
        <taxon>Magnoliopsida</taxon>
        <taxon>Proteales</taxon>
        <taxon>Nelumbonaceae</taxon>
        <taxon>Nelumbo</taxon>
    </lineage>
</organism>
<evidence type="ECO:0000313" key="2">
    <source>
        <dbReference type="EMBL" id="DAD23826.1"/>
    </source>
</evidence>
<evidence type="ECO:0000256" key="1">
    <source>
        <dbReference type="SAM" id="MobiDB-lite"/>
    </source>
</evidence>
<dbReference type="Proteomes" id="UP000607653">
    <property type="component" value="Unassembled WGS sequence"/>
</dbReference>
<accession>A0A822XXU5</accession>
<keyword evidence="3" id="KW-1185">Reference proteome</keyword>
<evidence type="ECO:0000313" key="3">
    <source>
        <dbReference type="Proteomes" id="UP000607653"/>
    </source>
</evidence>